<protein>
    <submittedName>
        <fullName evidence="2">Family 2 glycosyl transferase</fullName>
    </submittedName>
</protein>
<dbReference type="PATRIC" id="fig|1605367.3.peg.3652"/>
<dbReference type="OrthoDB" id="9788101at2"/>
<gene>
    <name evidence="2" type="ORF">AFM12_11290</name>
</gene>
<dbReference type="SUPFAM" id="SSF53448">
    <property type="entry name" value="Nucleotide-diphospho-sugar transferases"/>
    <property type="match status" value="1"/>
</dbReference>
<dbReference type="InterPro" id="IPR029044">
    <property type="entry name" value="Nucleotide-diphossugar_trans"/>
</dbReference>
<keyword evidence="2" id="KW-0808">Transferase</keyword>
<evidence type="ECO:0000259" key="1">
    <source>
        <dbReference type="Pfam" id="PF00535"/>
    </source>
</evidence>
<dbReference type="STRING" id="1605367.AFM12_11290"/>
<evidence type="ECO:0000313" key="2">
    <source>
        <dbReference type="EMBL" id="KPM48128.1"/>
    </source>
</evidence>
<name>A0A0P7BC57_9BACT</name>
<dbReference type="PANTHER" id="PTHR22916">
    <property type="entry name" value="GLYCOSYLTRANSFERASE"/>
    <property type="match status" value="1"/>
</dbReference>
<dbReference type="Gene3D" id="3.90.550.10">
    <property type="entry name" value="Spore Coat Polysaccharide Biosynthesis Protein SpsA, Chain A"/>
    <property type="match status" value="1"/>
</dbReference>
<dbReference type="EMBL" id="LGTQ01000009">
    <property type="protein sequence ID" value="KPM48128.1"/>
    <property type="molecule type" value="Genomic_DNA"/>
</dbReference>
<feature type="domain" description="Glycosyltransferase 2-like" evidence="1">
    <location>
        <begin position="5"/>
        <end position="144"/>
    </location>
</feature>
<organism evidence="2 3">
    <name type="scientific">Jiulongibacter sediminis</name>
    <dbReference type="NCBI Taxonomy" id="1605367"/>
    <lineage>
        <taxon>Bacteria</taxon>
        <taxon>Pseudomonadati</taxon>
        <taxon>Bacteroidota</taxon>
        <taxon>Cytophagia</taxon>
        <taxon>Cytophagales</taxon>
        <taxon>Leadbetterellaceae</taxon>
        <taxon>Jiulongibacter</taxon>
    </lineage>
</organism>
<dbReference type="Pfam" id="PF00535">
    <property type="entry name" value="Glycos_transf_2"/>
    <property type="match status" value="1"/>
</dbReference>
<accession>A0A0P7BC57</accession>
<dbReference type="PANTHER" id="PTHR22916:SF3">
    <property type="entry name" value="UDP-GLCNAC:BETAGAL BETA-1,3-N-ACETYLGLUCOSAMINYLTRANSFERASE-LIKE PROTEIN 1"/>
    <property type="match status" value="1"/>
</dbReference>
<dbReference type="AlphaFoldDB" id="A0A0P7BC57"/>
<comment type="caution">
    <text evidence="2">The sequence shown here is derived from an EMBL/GenBank/DDBJ whole genome shotgun (WGS) entry which is preliminary data.</text>
</comment>
<sequence>MTITLITICYNSAATIEDTIKSVLVQDFKDIEYIIKDGGSTDGTLDILKKYEDQLKWVSKKDKGIYSAMNQGLELASGEIIGLLNADDFYADNEVLSRVAKVFEDSKVGAAYSDLQYVDSQDTNKVTRNWQAGNYDRSNFLKGWMPPHPTFFLRKEFYDRFGFFRDEFASAGDYELMLRMLYKHEIKAVYIPIVQIKMRAGGVSNMSLKNRIRANKEDRKAWKINGIKPKWYTLWWKPLSKIIQWLN</sequence>
<proteinExistence type="predicted"/>
<dbReference type="CDD" id="cd06433">
    <property type="entry name" value="GT_2_WfgS_like"/>
    <property type="match status" value="1"/>
</dbReference>
<keyword evidence="3" id="KW-1185">Reference proteome</keyword>
<dbReference type="InterPro" id="IPR001173">
    <property type="entry name" value="Glyco_trans_2-like"/>
</dbReference>
<reference evidence="2 3" key="1">
    <citation type="submission" date="2015-07" db="EMBL/GenBank/DDBJ databases">
        <title>The draft genome sequence of Leadbetterella sp. JN14-9.</title>
        <authorList>
            <person name="Liu Y."/>
            <person name="Du J."/>
            <person name="Shao Z."/>
        </authorList>
    </citation>
    <scope>NUCLEOTIDE SEQUENCE [LARGE SCALE GENOMIC DNA]</scope>
    <source>
        <strain evidence="2 3">JN14-9</strain>
    </source>
</reference>
<dbReference type="Proteomes" id="UP000050454">
    <property type="component" value="Unassembled WGS sequence"/>
</dbReference>
<dbReference type="GO" id="GO:0016758">
    <property type="term" value="F:hexosyltransferase activity"/>
    <property type="evidence" value="ECO:0007669"/>
    <property type="project" value="UniProtKB-ARBA"/>
</dbReference>
<evidence type="ECO:0000313" key="3">
    <source>
        <dbReference type="Proteomes" id="UP000050454"/>
    </source>
</evidence>